<comment type="similarity">
    <text evidence="7">Belongs to the dTDP-4-dehydrorhamnose 3,5-epimerase family.</text>
</comment>
<dbReference type="PANTHER" id="PTHR21047">
    <property type="entry name" value="DTDP-6-DEOXY-D-GLUCOSE-3,5 EPIMERASE"/>
    <property type="match status" value="1"/>
</dbReference>
<comment type="subunit">
    <text evidence="7">Homodimer.</text>
</comment>
<feature type="active site" description="Proton acceptor" evidence="5">
    <location>
        <position position="63"/>
    </location>
</feature>
<accession>A0A1H9D5U7</accession>
<dbReference type="SUPFAM" id="SSF51182">
    <property type="entry name" value="RmlC-like cupins"/>
    <property type="match status" value="1"/>
</dbReference>
<dbReference type="GO" id="GO:0005829">
    <property type="term" value="C:cytosol"/>
    <property type="evidence" value="ECO:0007669"/>
    <property type="project" value="TreeGrafter"/>
</dbReference>
<evidence type="ECO:0000256" key="2">
    <source>
        <dbReference type="ARBA" id="ARBA00001997"/>
    </source>
</evidence>
<dbReference type="InterPro" id="IPR000888">
    <property type="entry name" value="RmlC-like"/>
</dbReference>
<dbReference type="OrthoDB" id="9800680at2"/>
<feature type="active site" description="Proton donor" evidence="5">
    <location>
        <position position="133"/>
    </location>
</feature>
<evidence type="ECO:0000313" key="8">
    <source>
        <dbReference type="EMBL" id="SEQ08717.1"/>
    </source>
</evidence>
<gene>
    <name evidence="8" type="ORF">SAMN05216548_102357</name>
</gene>
<dbReference type="RefSeq" id="WP_092495511.1">
    <property type="nucleotide sequence ID" value="NZ_FOFG01000002.1"/>
</dbReference>
<dbReference type="STRING" id="1855383.SAMN05216548_102357"/>
<dbReference type="GO" id="GO:0000271">
    <property type="term" value="P:polysaccharide biosynthetic process"/>
    <property type="evidence" value="ECO:0007669"/>
    <property type="project" value="TreeGrafter"/>
</dbReference>
<proteinExistence type="inferred from homology"/>
<evidence type="ECO:0000256" key="1">
    <source>
        <dbReference type="ARBA" id="ARBA00001298"/>
    </source>
</evidence>
<evidence type="ECO:0000256" key="5">
    <source>
        <dbReference type="PIRSR" id="PIRSR600888-1"/>
    </source>
</evidence>
<dbReference type="GO" id="GO:0008830">
    <property type="term" value="F:dTDP-4-dehydrorhamnose 3,5-epimerase activity"/>
    <property type="evidence" value="ECO:0007669"/>
    <property type="project" value="UniProtKB-UniRule"/>
</dbReference>
<dbReference type="EC" id="5.1.3.13" evidence="3 7"/>
<evidence type="ECO:0000256" key="7">
    <source>
        <dbReference type="RuleBase" id="RU364069"/>
    </source>
</evidence>
<dbReference type="InterPro" id="IPR011051">
    <property type="entry name" value="RmlC_Cupin_sf"/>
</dbReference>
<dbReference type="Proteomes" id="UP000199647">
    <property type="component" value="Unassembled WGS sequence"/>
</dbReference>
<dbReference type="UniPathway" id="UPA00124"/>
<protein>
    <recommendedName>
        <fullName evidence="4 7">dTDP-4-dehydrorhamnose 3,5-epimerase</fullName>
        <ecNumber evidence="3 7">5.1.3.13</ecNumber>
    </recommendedName>
    <alternativeName>
        <fullName evidence="7">Thymidine diphospho-4-keto-rhamnose 3,5-epimerase</fullName>
    </alternativeName>
</protein>
<comment type="pathway">
    <text evidence="7">Carbohydrate biosynthesis; dTDP-L-rhamnose biosynthesis.</text>
</comment>
<dbReference type="NCBIfam" id="TIGR01221">
    <property type="entry name" value="rmlC"/>
    <property type="match status" value="1"/>
</dbReference>
<evidence type="ECO:0000256" key="6">
    <source>
        <dbReference type="PIRSR" id="PIRSR600888-3"/>
    </source>
</evidence>
<feature type="site" description="Participates in a stacking interaction with the thymidine ring of dTDP-4-oxo-6-deoxyglucose" evidence="6">
    <location>
        <position position="139"/>
    </location>
</feature>
<dbReference type="CDD" id="cd00438">
    <property type="entry name" value="cupin_RmlC"/>
    <property type="match status" value="1"/>
</dbReference>
<keyword evidence="9" id="KW-1185">Reference proteome</keyword>
<dbReference type="GO" id="GO:0019305">
    <property type="term" value="P:dTDP-rhamnose biosynthetic process"/>
    <property type="evidence" value="ECO:0007669"/>
    <property type="project" value="UniProtKB-UniRule"/>
</dbReference>
<evidence type="ECO:0000313" key="9">
    <source>
        <dbReference type="Proteomes" id="UP000199647"/>
    </source>
</evidence>
<organism evidence="8 9">
    <name type="scientific">Faunimonas pinastri</name>
    <dbReference type="NCBI Taxonomy" id="1855383"/>
    <lineage>
        <taxon>Bacteria</taxon>
        <taxon>Pseudomonadati</taxon>
        <taxon>Pseudomonadota</taxon>
        <taxon>Alphaproteobacteria</taxon>
        <taxon>Hyphomicrobiales</taxon>
        <taxon>Afifellaceae</taxon>
        <taxon>Faunimonas</taxon>
    </lineage>
</organism>
<sequence length="190" mass="21189">MSAFTRLAIPDVILVAPTVFSDNRGTFCEIYSRQRYEEVGIAAGFVQDNESLSIIKGTVRGLHFQTPPFDQAKLVRVVSGSIFDVAVDLRRGSPTYGRWVGATLTADKGEQLFIPRGFAHGFCTLKPETRVLYKVDNGYSREHDAGIRWNDPDLAVDWPLGDSDAVLSDRDLKLPGFAEFQTPFEMARSR</sequence>
<comment type="catalytic activity">
    <reaction evidence="1 7">
        <text>dTDP-4-dehydro-6-deoxy-alpha-D-glucose = dTDP-4-dehydro-beta-L-rhamnose</text>
        <dbReference type="Rhea" id="RHEA:16969"/>
        <dbReference type="ChEBI" id="CHEBI:57649"/>
        <dbReference type="ChEBI" id="CHEBI:62830"/>
        <dbReference type="EC" id="5.1.3.13"/>
    </reaction>
</comment>
<dbReference type="Pfam" id="PF00908">
    <property type="entry name" value="dTDP_sugar_isom"/>
    <property type="match status" value="1"/>
</dbReference>
<dbReference type="InterPro" id="IPR014710">
    <property type="entry name" value="RmlC-like_jellyroll"/>
</dbReference>
<keyword evidence="7" id="KW-0413">Isomerase</keyword>
<name>A0A1H9D5U7_9HYPH</name>
<dbReference type="Gene3D" id="2.60.120.10">
    <property type="entry name" value="Jelly Rolls"/>
    <property type="match status" value="1"/>
</dbReference>
<dbReference type="PANTHER" id="PTHR21047:SF2">
    <property type="entry name" value="THYMIDINE DIPHOSPHO-4-KETO-RHAMNOSE 3,5-EPIMERASE"/>
    <property type="match status" value="1"/>
</dbReference>
<evidence type="ECO:0000256" key="4">
    <source>
        <dbReference type="ARBA" id="ARBA00019595"/>
    </source>
</evidence>
<dbReference type="EMBL" id="FOFG01000002">
    <property type="protein sequence ID" value="SEQ08717.1"/>
    <property type="molecule type" value="Genomic_DNA"/>
</dbReference>
<dbReference type="AlphaFoldDB" id="A0A1H9D5U7"/>
<comment type="function">
    <text evidence="2 7">Catalyzes the epimerization of the C3' and C5'positions of dTDP-6-deoxy-D-xylo-4-hexulose, forming dTDP-6-deoxy-L-lyxo-4-hexulose.</text>
</comment>
<reference evidence="8 9" key="1">
    <citation type="submission" date="2016-10" db="EMBL/GenBank/DDBJ databases">
        <authorList>
            <person name="de Groot N.N."/>
        </authorList>
    </citation>
    <scope>NUCLEOTIDE SEQUENCE [LARGE SCALE GENOMIC DNA]</scope>
    <source>
        <strain evidence="8 9">A52C2</strain>
    </source>
</reference>
<evidence type="ECO:0000256" key="3">
    <source>
        <dbReference type="ARBA" id="ARBA00012098"/>
    </source>
</evidence>